<reference evidence="3 4" key="1">
    <citation type="submission" date="2020-02" db="EMBL/GenBank/DDBJ databases">
        <title>Synteny-based analysis reveals conserved mechanism for high triclosan tolerance in Pseudomonas, as well as instances of horizontal transfer.</title>
        <authorList>
            <person name="Mcfarland A.G."/>
            <person name="Bertucci H.K."/>
            <person name="Litmann E."/>
            <person name="Shen J."/>
            <person name="Huttenhower C."/>
            <person name="Hartmann E.M."/>
        </authorList>
    </citation>
    <scope>NUCLEOTIDE SEQUENCE [LARGE SCALE GENOMIC DNA]</scope>
    <source>
        <strain evidence="3 4">115A1</strain>
    </source>
</reference>
<comment type="caution">
    <text evidence="3">The sequence shown here is derived from an EMBL/GenBank/DDBJ whole genome shotgun (WGS) entry which is preliminary data.</text>
</comment>
<keyword evidence="1" id="KW-0831">Ubiquinone biosynthesis</keyword>
<protein>
    <recommendedName>
        <fullName evidence="1">Ubiquinone biosynthesis accessory factor UbiJ</fullName>
    </recommendedName>
</protein>
<dbReference type="Pfam" id="PF02036">
    <property type="entry name" value="SCP2"/>
    <property type="match status" value="1"/>
</dbReference>
<dbReference type="InterPro" id="IPR036527">
    <property type="entry name" value="SCP2_sterol-bd_dom_sf"/>
</dbReference>
<dbReference type="SUPFAM" id="SSF55718">
    <property type="entry name" value="SCP-like"/>
    <property type="match status" value="1"/>
</dbReference>
<name>A0ABR5Z0V6_9GAMM</name>
<comment type="subcellular location">
    <subcellularLocation>
        <location evidence="1">Cytoplasm</location>
    </subcellularLocation>
</comment>
<dbReference type="InterPro" id="IPR038989">
    <property type="entry name" value="UbiJ"/>
</dbReference>
<proteinExistence type="inferred from homology"/>
<comment type="pathway">
    <text evidence="1">Cofactor biosynthesis; ubiquinone biosynthesis.</text>
</comment>
<comment type="function">
    <text evidence="1">Required for ubiquinone (coenzyme Q) biosynthesis. Binds hydrophobic ubiquinone biosynthetic intermediates via its SCP2 domain and is essential for the stability of the Ubi complex. May constitute a docking platform where Ubi enzymes assemble and access their SCP2-bound polyprenyl substrates.</text>
</comment>
<dbReference type="Proteomes" id="UP000786387">
    <property type="component" value="Unassembled WGS sequence"/>
</dbReference>
<dbReference type="PANTHER" id="PTHR38693:SF1">
    <property type="entry name" value="UBIQUINONE BIOSYNTHESIS ACCESSORY FACTOR UBIJ"/>
    <property type="match status" value="1"/>
</dbReference>
<dbReference type="PANTHER" id="PTHR38693">
    <property type="entry name" value="UBIQUINONE BIOSYNTHESIS PROTEIN UBIJ"/>
    <property type="match status" value="1"/>
</dbReference>
<organism evidence="3 4">
    <name type="scientific">Stutzerimonas azotifigens</name>
    <dbReference type="NCBI Taxonomy" id="291995"/>
    <lineage>
        <taxon>Bacteria</taxon>
        <taxon>Pseudomonadati</taxon>
        <taxon>Pseudomonadota</taxon>
        <taxon>Gammaproteobacteria</taxon>
        <taxon>Pseudomonadales</taxon>
        <taxon>Pseudomonadaceae</taxon>
        <taxon>Stutzerimonas</taxon>
    </lineage>
</organism>
<dbReference type="EMBL" id="JAAMRF010000004">
    <property type="protein sequence ID" value="MBA1273784.1"/>
    <property type="molecule type" value="Genomic_DNA"/>
</dbReference>
<feature type="domain" description="SCP2" evidence="2">
    <location>
        <begin position="14"/>
        <end position="112"/>
    </location>
</feature>
<keyword evidence="4" id="KW-1185">Reference proteome</keyword>
<evidence type="ECO:0000313" key="4">
    <source>
        <dbReference type="Proteomes" id="UP000786387"/>
    </source>
</evidence>
<sequence>MLRAALLASVETGLNRVLRMDTTALPRLGCLAGKVIEVRCSAPALSLFILADEQGLRLASNWAAEPDCRLTAPASRLLQLAVSRNKTAVLHADDVALEGDTHALTSLADVLQDLDLDWEYSLSHWLGPVGAQLIGSSVRGQARWARGSAETLRRDLADYLAEESRSLVGTAEAEARFAELDDLKLRLDRLEARHHRLAHPLTANDAEE</sequence>
<dbReference type="HAMAP" id="MF_02215">
    <property type="entry name" value="UbiJ"/>
    <property type="match status" value="1"/>
</dbReference>
<keyword evidence="1" id="KW-0963">Cytoplasm</keyword>
<accession>A0ABR5Z0V6</accession>
<dbReference type="InterPro" id="IPR003033">
    <property type="entry name" value="SCP2_sterol-bd_dom"/>
</dbReference>
<comment type="similarity">
    <text evidence="1">Belongs to the UbiJ family.</text>
</comment>
<evidence type="ECO:0000259" key="2">
    <source>
        <dbReference type="Pfam" id="PF02036"/>
    </source>
</evidence>
<dbReference type="RefSeq" id="WP_181070706.1">
    <property type="nucleotide sequence ID" value="NZ_JAAMRF010000004.1"/>
</dbReference>
<gene>
    <name evidence="1" type="primary">ubiJ</name>
    <name evidence="3" type="ORF">G7026_10470</name>
</gene>
<evidence type="ECO:0000313" key="3">
    <source>
        <dbReference type="EMBL" id="MBA1273784.1"/>
    </source>
</evidence>
<evidence type="ECO:0000256" key="1">
    <source>
        <dbReference type="HAMAP-Rule" id="MF_02215"/>
    </source>
</evidence>